<reference evidence="1 2" key="1">
    <citation type="submission" date="2023-02" db="EMBL/GenBank/DDBJ databases">
        <title>LHISI_Scaffold_Assembly.</title>
        <authorList>
            <person name="Stuart O.P."/>
            <person name="Cleave R."/>
            <person name="Magrath M.J.L."/>
            <person name="Mikheyev A.S."/>
        </authorList>
    </citation>
    <scope>NUCLEOTIDE SEQUENCE [LARGE SCALE GENOMIC DNA]</scope>
    <source>
        <strain evidence="1">Daus_M_001</strain>
        <tissue evidence="1">Leg muscle</tissue>
    </source>
</reference>
<organism evidence="1 2">
    <name type="scientific">Dryococelus australis</name>
    <dbReference type="NCBI Taxonomy" id="614101"/>
    <lineage>
        <taxon>Eukaryota</taxon>
        <taxon>Metazoa</taxon>
        <taxon>Ecdysozoa</taxon>
        <taxon>Arthropoda</taxon>
        <taxon>Hexapoda</taxon>
        <taxon>Insecta</taxon>
        <taxon>Pterygota</taxon>
        <taxon>Neoptera</taxon>
        <taxon>Polyneoptera</taxon>
        <taxon>Phasmatodea</taxon>
        <taxon>Verophasmatodea</taxon>
        <taxon>Anareolatae</taxon>
        <taxon>Phasmatidae</taxon>
        <taxon>Eurycanthinae</taxon>
        <taxon>Dryococelus</taxon>
    </lineage>
</organism>
<name>A0ABQ9IBF7_9NEOP</name>
<evidence type="ECO:0000313" key="1">
    <source>
        <dbReference type="EMBL" id="KAJ8893243.1"/>
    </source>
</evidence>
<accession>A0ABQ9IBF7</accession>
<keyword evidence="2" id="KW-1185">Reference proteome</keyword>
<gene>
    <name evidence="1" type="ORF">PR048_005832</name>
</gene>
<dbReference type="Proteomes" id="UP001159363">
    <property type="component" value="Chromosome 2"/>
</dbReference>
<protein>
    <submittedName>
        <fullName evidence="1">Uncharacterized protein</fullName>
    </submittedName>
</protein>
<evidence type="ECO:0000313" key="2">
    <source>
        <dbReference type="Proteomes" id="UP001159363"/>
    </source>
</evidence>
<proteinExistence type="predicted"/>
<comment type="caution">
    <text evidence="1">The sequence shown here is derived from an EMBL/GenBank/DDBJ whole genome shotgun (WGS) entry which is preliminary data.</text>
</comment>
<sequence length="118" mass="13949">MFYATQHKVRQDDIILRFTQTSLTKRKHNFKDYYEKDVSAKYYLPKKVDNNAHNQVRVCKQMFLSVLKISKRRVEEVCKMNFSIGNAPEDNRGNGVRDSRYVDKKAAFRAIIEKLQSV</sequence>
<dbReference type="EMBL" id="JARBHB010000002">
    <property type="protein sequence ID" value="KAJ8893243.1"/>
    <property type="molecule type" value="Genomic_DNA"/>
</dbReference>